<comment type="similarity">
    <text evidence="1">Belongs to the vitamin uptake transporter (VUT/ECF) (TC 2.A.88) family. Q precursor transporter subfamily.</text>
</comment>
<dbReference type="PANTHER" id="PTHR34300:SF1">
    <property type="entry name" value="QUEUOSINE PRECURSOR TRANSPORTER"/>
    <property type="match status" value="1"/>
</dbReference>
<name>A0AA90NLX8_9GAMM</name>
<keyword evidence="1" id="KW-1133">Transmembrane helix</keyword>
<feature type="transmembrane region" description="Helical" evidence="1">
    <location>
        <begin position="7"/>
        <end position="29"/>
    </location>
</feature>
<feature type="transmembrane region" description="Helical" evidence="1">
    <location>
        <begin position="185"/>
        <end position="204"/>
    </location>
</feature>
<dbReference type="Pfam" id="PF02592">
    <property type="entry name" value="Vut_1"/>
    <property type="match status" value="1"/>
</dbReference>
<proteinExistence type="inferred from homology"/>
<keyword evidence="1" id="KW-1003">Cell membrane</keyword>
<organism evidence="2 3">
    <name type="scientific">Candidatus Endonucleibacter bathymodioli</name>
    <dbReference type="NCBI Taxonomy" id="539814"/>
    <lineage>
        <taxon>Bacteria</taxon>
        <taxon>Pseudomonadati</taxon>
        <taxon>Pseudomonadota</taxon>
        <taxon>Gammaproteobacteria</taxon>
        <taxon>Oceanospirillales</taxon>
        <taxon>Endozoicomonadaceae</taxon>
        <taxon>Candidatus Endonucleibacter</taxon>
    </lineage>
</organism>
<keyword evidence="1" id="KW-0813">Transport</keyword>
<feature type="transmembrane region" description="Helical" evidence="1">
    <location>
        <begin position="137"/>
        <end position="165"/>
    </location>
</feature>
<comment type="function">
    <text evidence="1">Involved in the import of queuosine (Q) precursors, required for Q precursor salvage.</text>
</comment>
<feature type="transmembrane region" description="Helical" evidence="1">
    <location>
        <begin position="105"/>
        <end position="125"/>
    </location>
</feature>
<dbReference type="InterPro" id="IPR003744">
    <property type="entry name" value="YhhQ"/>
</dbReference>
<dbReference type="GO" id="GO:0005886">
    <property type="term" value="C:plasma membrane"/>
    <property type="evidence" value="ECO:0007669"/>
    <property type="project" value="UniProtKB-SubCell"/>
</dbReference>
<evidence type="ECO:0000256" key="1">
    <source>
        <dbReference type="HAMAP-Rule" id="MF_02088"/>
    </source>
</evidence>
<keyword evidence="1" id="KW-0472">Membrane</keyword>
<comment type="subcellular location">
    <subcellularLocation>
        <location evidence="1">Cell inner membrane</location>
        <topology evidence="1">Multi-pass membrane protein</topology>
    </subcellularLocation>
</comment>
<dbReference type="NCBIfam" id="TIGR00697">
    <property type="entry name" value="queuosine precursor transporter"/>
    <property type="match status" value="1"/>
</dbReference>
<keyword evidence="1" id="KW-0997">Cell inner membrane</keyword>
<gene>
    <name evidence="2" type="ORF">QS748_08465</name>
</gene>
<dbReference type="AlphaFoldDB" id="A0AA90NLX8"/>
<protein>
    <recommendedName>
        <fullName evidence="1">Probable queuosine precursor transporter</fullName>
        <shortName evidence="1">Q precursor transporter</shortName>
    </recommendedName>
</protein>
<dbReference type="EMBL" id="JASXSV010000011">
    <property type="protein sequence ID" value="MDP0589208.1"/>
    <property type="molecule type" value="Genomic_DNA"/>
</dbReference>
<keyword evidence="1" id="KW-0812">Transmembrane</keyword>
<keyword evidence="3" id="KW-1185">Reference proteome</keyword>
<feature type="transmembrane region" description="Helical" evidence="1">
    <location>
        <begin position="69"/>
        <end position="93"/>
    </location>
</feature>
<reference evidence="2 3" key="1">
    <citation type="journal article" date="2023" name="bioRxiv">
        <title>An intranuclear bacterial parasite of deep-sea mussels expresses apoptosis inhibitors acquired from its host.</title>
        <authorList>
            <person name="Gonzalez Porras M.A."/>
            <person name="Assie A."/>
            <person name="Tietjen M."/>
            <person name="Violette M."/>
            <person name="Kleiner M."/>
            <person name="Gruber-Vodicka H."/>
            <person name="Dubilier N."/>
            <person name="Leisch N."/>
        </authorList>
    </citation>
    <scope>NUCLEOTIDE SEQUENCE [LARGE SCALE GENOMIC DNA]</scope>
    <source>
        <strain evidence="2">IAP13</strain>
    </source>
</reference>
<comment type="caution">
    <text evidence="2">The sequence shown here is derived from an EMBL/GenBank/DDBJ whole genome shotgun (WGS) entry which is preliminary data.</text>
</comment>
<dbReference type="NCBIfam" id="NF008406">
    <property type="entry name" value="PRK11212.1"/>
    <property type="match status" value="1"/>
</dbReference>
<dbReference type="PANTHER" id="PTHR34300">
    <property type="entry name" value="QUEUOSINE PRECURSOR TRANSPORTER-RELATED"/>
    <property type="match status" value="1"/>
</dbReference>
<evidence type="ECO:0000313" key="3">
    <source>
        <dbReference type="Proteomes" id="UP001178148"/>
    </source>
</evidence>
<dbReference type="GO" id="GO:0022857">
    <property type="term" value="F:transmembrane transporter activity"/>
    <property type="evidence" value="ECO:0007669"/>
    <property type="project" value="UniProtKB-UniRule"/>
</dbReference>
<evidence type="ECO:0000313" key="2">
    <source>
        <dbReference type="EMBL" id="MDP0589208.1"/>
    </source>
</evidence>
<sequence>MQRSSGSFNLVFLLSVFHIVTITASNYLVQIPFQMGGLLTTWGAFTYPFILLATNLTVSIYGSKQARKIIFLVMFPALLTSYLVSVLFVNGTFQSIESLTNFNLYVARIAIASFTAYLIGQIIDITIFNRLRLSSAWWAAPACSTVVWSLVDTMSFFSLAFAGSSDTFMAIHWMEIAVVDYGCKLLISLLFFLPMYGMLLNLLAHKLKTHMHITPNHAMVKN</sequence>
<feature type="transmembrane region" description="Helical" evidence="1">
    <location>
        <begin position="41"/>
        <end position="62"/>
    </location>
</feature>
<dbReference type="HAMAP" id="MF_02088">
    <property type="entry name" value="Q_prec_transport"/>
    <property type="match status" value="1"/>
</dbReference>
<accession>A0AA90NLX8</accession>
<dbReference type="Proteomes" id="UP001178148">
    <property type="component" value="Unassembled WGS sequence"/>
</dbReference>